<dbReference type="AlphaFoldDB" id="A0A652KPK6"/>
<dbReference type="PANTHER" id="PTHR19959">
    <property type="entry name" value="KINESIN LIGHT CHAIN"/>
    <property type="match status" value="1"/>
</dbReference>
<proteinExistence type="predicted"/>
<dbReference type="SMART" id="SM00028">
    <property type="entry name" value="TPR"/>
    <property type="match status" value="5"/>
</dbReference>
<dbReference type="InterPro" id="IPR011990">
    <property type="entry name" value="TPR-like_helical_dom_sf"/>
</dbReference>
<sequence length="975" mass="104434">MSAAPDSTVPPAHQSVRAESGFAYGVIGADLHILGNGMPLYLLGNWSPAAPAPTPWLRELPSRMLNARNAVVGFHGRHDERRSLHAWLAEDARLSMRWLHGVGGQGKTRLADQLALEAGARGWKTVVATHGPGAVVRSASHDLRSDNHAGLLIIVDYADRWPLSHLNWLFSNSLLRQPGLPIRVLLLARTDDAWLPVSEAAAEQGAATSQQRLDALPATVTARTEMFSAARDGFAQHYGFAESPTVVPAVPLESAGMGLTLALHVTALVAVDAHVSGRRAPADMAGLTVYLLDREHAHWSRMADDGTHHVGATRGALRTTPEVMNHTVFVASLTGPQTHDRGRTALRDAGIHGASHRPDQILADHALCYPAAQPGDRTVLEPLYPDRLAEDFLALTLPGHSVTDYPAQAWAGPTSRLLTVRDEEGSAPAHLARALTFLASAAMPDRWPHLTGYVEEILRTDPLLALDAGGAALTALAAAGLDTEVLEAIEERLPPGSHTDLDTGIAALVHGLAVRRLPRTRDPLTRARELDRLGGRLGFAGRHAEGLERTQEALETWRSLAAADPQTHETGLAGALTDLGIRLARVGRREEAVAPAQEAVGICRRAAEAATPGARTDADDGLATALNELGIRLSEVGRREEAVTAAAEAVALRRRLASTNPAVYEEGLAAALNNLGSFLSRAGHRSETLEIGQEVLAIQRRLTAEDRAAHEPQLATALSNLGIHLWEAHRMDEAHVPTREAVAIRRRLAAVNPAAYESHLADALANLGAHLAGAGFLEDAVPPTAEAVAIQRRLARANPAAYEPDLAWTLSNLGAHLYEVQRLPDALTAGREAVEVLRRLVGVNPAAHEQDLASGLGNLGVYLIRAGRPEEAAEASGESVAILRRLAAGNPALHEPELLRTWWTIADEHKNQRPHAALEAAEQAVRLCRRLVAAEPDTYATDLRIVLTAQADILRILGRMTEADAVVRELGDVRL</sequence>
<dbReference type="Gene3D" id="1.25.40.10">
    <property type="entry name" value="Tetratricopeptide repeat domain"/>
    <property type="match status" value="3"/>
</dbReference>
<accession>A0A652KPK6</accession>
<evidence type="ECO:0000313" key="1">
    <source>
        <dbReference type="EMBL" id="TXS25649.1"/>
    </source>
</evidence>
<dbReference type="PANTHER" id="PTHR19959:SF119">
    <property type="entry name" value="FUNGAL LIPASE-LIKE DOMAIN-CONTAINING PROTEIN"/>
    <property type="match status" value="1"/>
</dbReference>
<gene>
    <name evidence="1" type="ORF">EAO74_36055</name>
</gene>
<organism evidence="1">
    <name type="scientific">Streptomyces sp. gb1(2016)</name>
    <dbReference type="NCBI Taxonomy" id="1828321"/>
    <lineage>
        <taxon>Bacteria</taxon>
        <taxon>Bacillati</taxon>
        <taxon>Actinomycetota</taxon>
        <taxon>Actinomycetes</taxon>
        <taxon>Kitasatosporales</taxon>
        <taxon>Streptomycetaceae</taxon>
        <taxon>Streptomyces</taxon>
    </lineage>
</organism>
<dbReference type="Pfam" id="PF13374">
    <property type="entry name" value="TPR_10"/>
    <property type="match status" value="4"/>
</dbReference>
<dbReference type="RefSeq" id="WP_147985798.1">
    <property type="nucleotide sequence ID" value="NZ_RDBM01000037.1"/>
</dbReference>
<comment type="caution">
    <text evidence="1">The sequence shown here is derived from an EMBL/GenBank/DDBJ whole genome shotgun (WGS) entry which is preliminary data.</text>
</comment>
<dbReference type="EMBL" id="RDBM01000037">
    <property type="protein sequence ID" value="TXS25649.1"/>
    <property type="molecule type" value="Genomic_DNA"/>
</dbReference>
<dbReference type="SUPFAM" id="SSF48452">
    <property type="entry name" value="TPR-like"/>
    <property type="match status" value="3"/>
</dbReference>
<dbReference type="InterPro" id="IPR019734">
    <property type="entry name" value="TPR_rpt"/>
</dbReference>
<name>A0A652KPK6_9ACTN</name>
<protein>
    <submittedName>
        <fullName evidence="1">Tetratricopeptide repeat protein</fullName>
    </submittedName>
</protein>
<reference evidence="1" key="1">
    <citation type="submission" date="2018-10" db="EMBL/GenBank/DDBJ databases">
        <authorList>
            <person name="Hariharan J."/>
            <person name="Choudoir M.J."/>
            <person name="Diebold P."/>
            <person name="Panke-Buisse K."/>
            <person name="Campbell A.N."/>
            <person name="Buckley D.H."/>
        </authorList>
    </citation>
    <scope>NUCLEOTIDE SEQUENCE</scope>
    <source>
        <strain evidence="1">Gb1</strain>
    </source>
</reference>